<evidence type="ECO:0000256" key="4">
    <source>
        <dbReference type="ARBA" id="ARBA00022989"/>
    </source>
</evidence>
<dbReference type="Proteomes" id="UP000758155">
    <property type="component" value="Unassembled WGS sequence"/>
</dbReference>
<dbReference type="Gene3D" id="1.20.1250.20">
    <property type="entry name" value="MFS general substrate transporter like domains"/>
    <property type="match status" value="1"/>
</dbReference>
<dbReference type="OrthoDB" id="6612291at2759"/>
<dbReference type="GO" id="GO:0016020">
    <property type="term" value="C:membrane"/>
    <property type="evidence" value="ECO:0007669"/>
    <property type="project" value="UniProtKB-SubCell"/>
</dbReference>
<dbReference type="AlphaFoldDB" id="A0A9P4WPP5"/>
<dbReference type="PROSITE" id="PS50850">
    <property type="entry name" value="MFS"/>
    <property type="match status" value="1"/>
</dbReference>
<evidence type="ECO:0000256" key="5">
    <source>
        <dbReference type="ARBA" id="ARBA00023136"/>
    </source>
</evidence>
<evidence type="ECO:0000256" key="6">
    <source>
        <dbReference type="SAM" id="MobiDB-lite"/>
    </source>
</evidence>
<evidence type="ECO:0000313" key="9">
    <source>
        <dbReference type="EMBL" id="KAF3038142.1"/>
    </source>
</evidence>
<evidence type="ECO:0000256" key="2">
    <source>
        <dbReference type="ARBA" id="ARBA00010992"/>
    </source>
</evidence>
<feature type="transmembrane region" description="Helical" evidence="7">
    <location>
        <begin position="385"/>
        <end position="406"/>
    </location>
</feature>
<feature type="transmembrane region" description="Helical" evidence="7">
    <location>
        <begin position="133"/>
        <end position="152"/>
    </location>
</feature>
<dbReference type="InterPro" id="IPR005829">
    <property type="entry name" value="Sugar_transporter_CS"/>
</dbReference>
<keyword evidence="10" id="KW-1185">Reference proteome</keyword>
<keyword evidence="4 7" id="KW-1133">Transmembrane helix</keyword>
<protein>
    <recommendedName>
        <fullName evidence="8">Major facilitator superfamily (MFS) profile domain-containing protein</fullName>
    </recommendedName>
</protein>
<gene>
    <name evidence="9" type="ORF">E8E12_006698</name>
</gene>
<comment type="similarity">
    <text evidence="2">Belongs to the major facilitator superfamily. Sugar transporter (TC 2.A.1.1) family.</text>
</comment>
<feature type="transmembrane region" description="Helical" evidence="7">
    <location>
        <begin position="321"/>
        <end position="346"/>
    </location>
</feature>
<feature type="region of interest" description="Disordered" evidence="6">
    <location>
        <begin position="1"/>
        <end position="40"/>
    </location>
</feature>
<comment type="caution">
    <text evidence="9">The sequence shown here is derived from an EMBL/GenBank/DDBJ whole genome shotgun (WGS) entry which is preliminary data.</text>
</comment>
<dbReference type="PANTHER" id="PTHR48022:SF41">
    <property type="entry name" value="MAJOR FACILITATOR SUPERFAMILY (MFS) PROFILE DOMAIN-CONTAINING PROTEIN"/>
    <property type="match status" value="1"/>
</dbReference>
<dbReference type="Pfam" id="PF00083">
    <property type="entry name" value="Sugar_tr"/>
    <property type="match status" value="1"/>
</dbReference>
<feature type="transmembrane region" description="Helical" evidence="7">
    <location>
        <begin position="358"/>
        <end position="380"/>
    </location>
</feature>
<evidence type="ECO:0000256" key="1">
    <source>
        <dbReference type="ARBA" id="ARBA00004141"/>
    </source>
</evidence>
<reference evidence="9" key="1">
    <citation type="submission" date="2019-04" db="EMBL/GenBank/DDBJ databases">
        <title>Sequencing of skin fungus with MAO and IRED activity.</title>
        <authorList>
            <person name="Marsaioli A.J."/>
            <person name="Bonatto J.M.C."/>
            <person name="Reis Junior O."/>
        </authorList>
    </citation>
    <scope>NUCLEOTIDE SEQUENCE</scope>
    <source>
        <strain evidence="9">28M1</strain>
    </source>
</reference>
<feature type="transmembrane region" description="Helical" evidence="7">
    <location>
        <begin position="231"/>
        <end position="252"/>
    </location>
</feature>
<feature type="domain" description="Major facilitator superfamily (MFS) profile" evidence="8">
    <location>
        <begin position="58"/>
        <end position="508"/>
    </location>
</feature>
<keyword evidence="3 7" id="KW-0812">Transmembrane</keyword>
<feature type="compositionally biased region" description="Polar residues" evidence="6">
    <location>
        <begin position="1"/>
        <end position="11"/>
    </location>
</feature>
<evidence type="ECO:0000256" key="3">
    <source>
        <dbReference type="ARBA" id="ARBA00022692"/>
    </source>
</evidence>
<proteinExistence type="inferred from homology"/>
<feature type="transmembrane region" description="Helical" evidence="7">
    <location>
        <begin position="451"/>
        <end position="473"/>
    </location>
</feature>
<feature type="transmembrane region" description="Helical" evidence="7">
    <location>
        <begin position="412"/>
        <end position="439"/>
    </location>
</feature>
<feature type="compositionally biased region" description="Basic and acidic residues" evidence="6">
    <location>
        <begin position="15"/>
        <end position="26"/>
    </location>
</feature>
<organism evidence="9 10">
    <name type="scientific">Didymella heteroderae</name>
    <dbReference type="NCBI Taxonomy" id="1769908"/>
    <lineage>
        <taxon>Eukaryota</taxon>
        <taxon>Fungi</taxon>
        <taxon>Dikarya</taxon>
        <taxon>Ascomycota</taxon>
        <taxon>Pezizomycotina</taxon>
        <taxon>Dothideomycetes</taxon>
        <taxon>Pleosporomycetidae</taxon>
        <taxon>Pleosporales</taxon>
        <taxon>Pleosporineae</taxon>
        <taxon>Didymellaceae</taxon>
        <taxon>Didymella</taxon>
    </lineage>
</organism>
<evidence type="ECO:0000313" key="10">
    <source>
        <dbReference type="Proteomes" id="UP000758155"/>
    </source>
</evidence>
<name>A0A9P4WPP5_9PLEO</name>
<feature type="transmembrane region" description="Helical" evidence="7">
    <location>
        <begin position="485"/>
        <end position="504"/>
    </location>
</feature>
<dbReference type="InterPro" id="IPR036259">
    <property type="entry name" value="MFS_trans_sf"/>
</dbReference>
<dbReference type="GO" id="GO:0005351">
    <property type="term" value="F:carbohydrate:proton symporter activity"/>
    <property type="evidence" value="ECO:0007669"/>
    <property type="project" value="TreeGrafter"/>
</dbReference>
<dbReference type="InterPro" id="IPR020846">
    <property type="entry name" value="MFS_dom"/>
</dbReference>
<feature type="transmembrane region" description="Helical" evidence="7">
    <location>
        <begin position="55"/>
        <end position="81"/>
    </location>
</feature>
<dbReference type="PROSITE" id="PS00217">
    <property type="entry name" value="SUGAR_TRANSPORT_2"/>
    <property type="match status" value="1"/>
</dbReference>
<accession>A0A9P4WPP5</accession>
<dbReference type="SUPFAM" id="SSF103473">
    <property type="entry name" value="MFS general substrate transporter"/>
    <property type="match status" value="1"/>
</dbReference>
<feature type="transmembrane region" description="Helical" evidence="7">
    <location>
        <begin position="101"/>
        <end position="121"/>
    </location>
</feature>
<keyword evidence="5 7" id="KW-0472">Membrane</keyword>
<feature type="transmembrane region" description="Helical" evidence="7">
    <location>
        <begin position="200"/>
        <end position="225"/>
    </location>
</feature>
<dbReference type="PANTHER" id="PTHR48022">
    <property type="entry name" value="PLASTIDIC GLUCOSE TRANSPORTER 4"/>
    <property type="match status" value="1"/>
</dbReference>
<sequence length="537" mass="57529">MPSFTSKSNPLTEAEEMKEGPLHTEAVDDNNNPKSLPRHDAEQTVWQEIKSSPRIIAYTALANAGSLAFGFDILVTGAVTALPAFSMAFGEQYNGQLILPALWQGLWTAFIQLGIMIGAAGSAAVQDRFGRRMAFIMGGLVSAIGTAFAYASPESGIALTGRRTLFLISKMVTGAGIGVLMTACQTYVSEISPVKLRGALLAVFPFAVSIGQLIAVTLVFSRIMIMDTTSFRIPFAAQWAFSGLAIISGLVIPESPSMLMAREKPFAARKSYLRLHGSKADADLALSKVQAILDHEKEQQASIGSASFAECFKGTNRRRSLIIILVALLQYFLGVSLLANANYFLIMAGMSPTQSLQISQIGVGVQTVCICIAGVTMTYFGRRVIVLYSCAATGVVFLGQGAAGFFQHDANALRFIGVSILLVGSIAALGAGATWPVLIGELSSVRLRAKSSAIGFMTNALAGIAFSISVPYMFNADAGNLGGKIGFIFAFFCFLGLGLSWLYLPETKAKSYEELDYLFERKVPARQFKKAVYGEYN</sequence>
<evidence type="ECO:0000256" key="7">
    <source>
        <dbReference type="SAM" id="Phobius"/>
    </source>
</evidence>
<feature type="transmembrane region" description="Helical" evidence="7">
    <location>
        <begin position="164"/>
        <end position="188"/>
    </location>
</feature>
<dbReference type="InterPro" id="IPR050360">
    <property type="entry name" value="MFS_Sugar_Transporters"/>
</dbReference>
<comment type="subcellular location">
    <subcellularLocation>
        <location evidence="1">Membrane</location>
        <topology evidence="1">Multi-pass membrane protein</topology>
    </subcellularLocation>
</comment>
<dbReference type="EMBL" id="SWKV01000038">
    <property type="protein sequence ID" value="KAF3038142.1"/>
    <property type="molecule type" value="Genomic_DNA"/>
</dbReference>
<dbReference type="InterPro" id="IPR005828">
    <property type="entry name" value="MFS_sugar_transport-like"/>
</dbReference>
<evidence type="ECO:0000259" key="8">
    <source>
        <dbReference type="PROSITE" id="PS50850"/>
    </source>
</evidence>